<accession>A0A432W7U8</accession>
<feature type="domain" description="Fumarylacetoacetase-like C-terminal" evidence="2">
    <location>
        <begin position="19"/>
        <end position="202"/>
    </location>
</feature>
<dbReference type="EMBL" id="PIPL01000001">
    <property type="protein sequence ID" value="RUO26170.1"/>
    <property type="molecule type" value="Genomic_DNA"/>
</dbReference>
<dbReference type="PANTHER" id="PTHR11820:SF7">
    <property type="entry name" value="ACYLPYRUVASE FAHD1, MITOCHONDRIAL"/>
    <property type="match status" value="1"/>
</dbReference>
<dbReference type="OrthoDB" id="9805307at2"/>
<evidence type="ECO:0000313" key="4">
    <source>
        <dbReference type="Proteomes" id="UP000288293"/>
    </source>
</evidence>
<sequence>MGYQHKDIKGRLLSCNPGKVVCVGRNYKAHAEELGNAVPKRPLLFMKPPSALQPMEHSIQWQHSLGSCHHELELAILIDRELTNVTPEQAMQAVWGYSLGLDLTLRDEQNKLKAMGYPWERAKAFAGSCPMGTFIPASEIEDVQQLQLELQINGQVRQAGETGSMLFPVAELLVEVAAAFTLQPGDIVMTGTPVGVGRLKRRDNLMLQLQSNTRQWTWNTQVAD</sequence>
<dbReference type="GO" id="GO:0018773">
    <property type="term" value="F:acetylpyruvate hydrolase activity"/>
    <property type="evidence" value="ECO:0007669"/>
    <property type="project" value="TreeGrafter"/>
</dbReference>
<organism evidence="3 4">
    <name type="scientific">Aliidiomarina minuta</name>
    <dbReference type="NCBI Taxonomy" id="880057"/>
    <lineage>
        <taxon>Bacteria</taxon>
        <taxon>Pseudomonadati</taxon>
        <taxon>Pseudomonadota</taxon>
        <taxon>Gammaproteobacteria</taxon>
        <taxon>Alteromonadales</taxon>
        <taxon>Idiomarinaceae</taxon>
        <taxon>Aliidiomarina</taxon>
    </lineage>
</organism>
<keyword evidence="4" id="KW-1185">Reference proteome</keyword>
<dbReference type="AlphaFoldDB" id="A0A432W7U8"/>
<name>A0A432W7U8_9GAMM</name>
<evidence type="ECO:0000256" key="1">
    <source>
        <dbReference type="ARBA" id="ARBA00022723"/>
    </source>
</evidence>
<proteinExistence type="predicted"/>
<dbReference type="InterPro" id="IPR036663">
    <property type="entry name" value="Fumarylacetoacetase_C_sf"/>
</dbReference>
<evidence type="ECO:0000313" key="3">
    <source>
        <dbReference type="EMBL" id="RUO26170.1"/>
    </source>
</evidence>
<dbReference type="SUPFAM" id="SSF56529">
    <property type="entry name" value="FAH"/>
    <property type="match status" value="1"/>
</dbReference>
<protein>
    <recommendedName>
        <fullName evidence="2">Fumarylacetoacetase-like C-terminal domain-containing protein</fullName>
    </recommendedName>
</protein>
<dbReference type="NCBIfam" id="NF007967">
    <property type="entry name" value="PRK10691.1"/>
    <property type="match status" value="1"/>
</dbReference>
<dbReference type="RefSeq" id="WP_126802985.1">
    <property type="nucleotide sequence ID" value="NZ_PIPL01000001.1"/>
</dbReference>
<dbReference type="Gene3D" id="3.90.850.10">
    <property type="entry name" value="Fumarylacetoacetase-like, C-terminal domain"/>
    <property type="match status" value="1"/>
</dbReference>
<keyword evidence="1" id="KW-0479">Metal-binding</keyword>
<reference evidence="3 4" key="1">
    <citation type="journal article" date="2011" name="Front. Microbiol.">
        <title>Genomic signatures of strain selection and enhancement in Bacillus atrophaeus var. globigii, a historical biowarfare simulant.</title>
        <authorList>
            <person name="Gibbons H.S."/>
            <person name="Broomall S.M."/>
            <person name="McNew L.A."/>
            <person name="Daligault H."/>
            <person name="Chapman C."/>
            <person name="Bruce D."/>
            <person name="Karavis M."/>
            <person name="Krepps M."/>
            <person name="McGregor P.A."/>
            <person name="Hong C."/>
            <person name="Park K.H."/>
            <person name="Akmal A."/>
            <person name="Feldman A."/>
            <person name="Lin J.S."/>
            <person name="Chang W.E."/>
            <person name="Higgs B.W."/>
            <person name="Demirev P."/>
            <person name="Lindquist J."/>
            <person name="Liem A."/>
            <person name="Fochler E."/>
            <person name="Read T.D."/>
            <person name="Tapia R."/>
            <person name="Johnson S."/>
            <person name="Bishop-Lilly K.A."/>
            <person name="Detter C."/>
            <person name="Han C."/>
            <person name="Sozhamannan S."/>
            <person name="Rosenzweig C.N."/>
            <person name="Skowronski E.W."/>
        </authorList>
    </citation>
    <scope>NUCLEOTIDE SEQUENCE [LARGE SCALE GENOMIC DNA]</scope>
    <source>
        <strain evidence="3 4">MLST1</strain>
    </source>
</reference>
<gene>
    <name evidence="3" type="ORF">CWE09_05500</name>
</gene>
<evidence type="ECO:0000259" key="2">
    <source>
        <dbReference type="Pfam" id="PF01557"/>
    </source>
</evidence>
<dbReference type="GO" id="GO:0046872">
    <property type="term" value="F:metal ion binding"/>
    <property type="evidence" value="ECO:0007669"/>
    <property type="project" value="UniProtKB-KW"/>
</dbReference>
<dbReference type="Proteomes" id="UP000288293">
    <property type="component" value="Unassembled WGS sequence"/>
</dbReference>
<dbReference type="Pfam" id="PF01557">
    <property type="entry name" value="FAA_hydrolase"/>
    <property type="match status" value="1"/>
</dbReference>
<dbReference type="PANTHER" id="PTHR11820">
    <property type="entry name" value="ACYLPYRUVASE"/>
    <property type="match status" value="1"/>
</dbReference>
<dbReference type="InterPro" id="IPR011234">
    <property type="entry name" value="Fumarylacetoacetase-like_C"/>
</dbReference>
<comment type="caution">
    <text evidence="3">The sequence shown here is derived from an EMBL/GenBank/DDBJ whole genome shotgun (WGS) entry which is preliminary data.</text>
</comment>